<evidence type="ECO:0000256" key="4">
    <source>
        <dbReference type="ARBA" id="ARBA00022605"/>
    </source>
</evidence>
<dbReference type="CDD" id="cd00331">
    <property type="entry name" value="IGPS"/>
    <property type="match status" value="1"/>
</dbReference>
<dbReference type="PANTHER" id="PTHR22854:SF2">
    <property type="entry name" value="INDOLE-3-GLYCEROL-PHOSPHATE SYNTHASE"/>
    <property type="match status" value="1"/>
</dbReference>
<reference evidence="10" key="1">
    <citation type="journal article" date="2014" name="Front. Microbiol.">
        <title>High frequency of phylogenetically diverse reductive dehalogenase-homologous genes in deep subseafloor sedimentary metagenomes.</title>
        <authorList>
            <person name="Kawai M."/>
            <person name="Futagami T."/>
            <person name="Toyoda A."/>
            <person name="Takaki Y."/>
            <person name="Nishi S."/>
            <person name="Hori S."/>
            <person name="Arai W."/>
            <person name="Tsubouchi T."/>
            <person name="Morono Y."/>
            <person name="Uchiyama I."/>
            <person name="Ito T."/>
            <person name="Fujiyama A."/>
            <person name="Inagaki F."/>
            <person name="Takami H."/>
        </authorList>
    </citation>
    <scope>NUCLEOTIDE SEQUENCE</scope>
    <source>
        <strain evidence="10">Expedition CK06-06</strain>
    </source>
</reference>
<keyword evidence="6" id="KW-0822">Tryptophan biosynthesis</keyword>
<keyword evidence="5" id="KW-0210">Decarboxylase</keyword>
<feature type="domain" description="Indole-3-glycerol phosphate synthase" evidence="9">
    <location>
        <begin position="9"/>
        <end position="223"/>
    </location>
</feature>
<comment type="caution">
    <text evidence="10">The sequence shown here is derived from an EMBL/GenBank/DDBJ whole genome shotgun (WGS) entry which is preliminary data.</text>
</comment>
<comment type="pathway">
    <text evidence="2">Amino-acid biosynthesis; L-tryptophan biosynthesis; L-tryptophan from chorismate: step 4/5.</text>
</comment>
<protein>
    <recommendedName>
        <fullName evidence="3">indole-3-glycerol-phosphate synthase</fullName>
        <ecNumber evidence="3">4.1.1.48</ecNumber>
    </recommendedName>
</protein>
<dbReference type="PROSITE" id="PS00614">
    <property type="entry name" value="IGPS"/>
    <property type="match status" value="1"/>
</dbReference>
<evidence type="ECO:0000256" key="3">
    <source>
        <dbReference type="ARBA" id="ARBA00012362"/>
    </source>
</evidence>
<dbReference type="Pfam" id="PF00218">
    <property type="entry name" value="IGPS"/>
    <property type="match status" value="1"/>
</dbReference>
<dbReference type="InterPro" id="IPR013785">
    <property type="entry name" value="Aldolase_TIM"/>
</dbReference>
<evidence type="ECO:0000256" key="5">
    <source>
        <dbReference type="ARBA" id="ARBA00022793"/>
    </source>
</evidence>
<dbReference type="InterPro" id="IPR001468">
    <property type="entry name" value="Indole-3-GlycerolPSynthase_CS"/>
</dbReference>
<dbReference type="Gene3D" id="3.20.20.70">
    <property type="entry name" value="Aldolase class I"/>
    <property type="match status" value="1"/>
</dbReference>
<dbReference type="NCBIfam" id="NF001377">
    <property type="entry name" value="PRK00278.2-4"/>
    <property type="match status" value="1"/>
</dbReference>
<dbReference type="EC" id="4.1.1.48" evidence="3"/>
<dbReference type="InterPro" id="IPR011060">
    <property type="entry name" value="RibuloseP-bd_barrel"/>
</dbReference>
<feature type="non-terminal residue" evidence="10">
    <location>
        <position position="1"/>
    </location>
</feature>
<keyword evidence="8" id="KW-0456">Lyase</keyword>
<dbReference type="InterPro" id="IPR013798">
    <property type="entry name" value="Indole-3-glycerol_P_synth_dom"/>
</dbReference>
<evidence type="ECO:0000259" key="9">
    <source>
        <dbReference type="Pfam" id="PF00218"/>
    </source>
</evidence>
<organism evidence="10">
    <name type="scientific">marine sediment metagenome</name>
    <dbReference type="NCBI Taxonomy" id="412755"/>
    <lineage>
        <taxon>unclassified sequences</taxon>
        <taxon>metagenomes</taxon>
        <taxon>ecological metagenomes</taxon>
    </lineage>
</organism>
<dbReference type="SUPFAM" id="SSF51366">
    <property type="entry name" value="Ribulose-phoshate binding barrel"/>
    <property type="match status" value="1"/>
</dbReference>
<proteinExistence type="predicted"/>
<dbReference type="UniPathway" id="UPA00035">
    <property type="reaction ID" value="UER00043"/>
</dbReference>
<name>X1NMB3_9ZZZZ</name>
<sequence length="243" mass="27214">LKNYELYARPVISLRKSLLLQESCGIIAEFKRKSPSKGIINMHADPVRISKGYVNAGASAISILTDHEFFHGSNTDLVNTRKSVDCPVLRKDFILDEYQVIETKAIGADAVLLIAECLEKQKLKCLANLAKEIGLEVIIEIHSAEQLDKLNENIDIIGVNNRNLNNFTVDVKNSFELTLLIPQEYIKISESGINDPAIIPELKKAGYNGFLIGEFFMRTDNPPESCNSFIEQIKGFEQKMVSK</sequence>
<keyword evidence="7" id="KW-0057">Aromatic amino acid biosynthesis</keyword>
<dbReference type="GO" id="GO:0004425">
    <property type="term" value="F:indole-3-glycerol-phosphate synthase activity"/>
    <property type="evidence" value="ECO:0007669"/>
    <property type="project" value="UniProtKB-EC"/>
</dbReference>
<evidence type="ECO:0000256" key="8">
    <source>
        <dbReference type="ARBA" id="ARBA00023239"/>
    </source>
</evidence>
<dbReference type="PANTHER" id="PTHR22854">
    <property type="entry name" value="TRYPTOPHAN BIOSYNTHESIS PROTEIN"/>
    <property type="match status" value="1"/>
</dbReference>
<dbReference type="AlphaFoldDB" id="X1NMB3"/>
<evidence type="ECO:0000256" key="7">
    <source>
        <dbReference type="ARBA" id="ARBA00023141"/>
    </source>
</evidence>
<evidence type="ECO:0000256" key="1">
    <source>
        <dbReference type="ARBA" id="ARBA00001633"/>
    </source>
</evidence>
<comment type="catalytic activity">
    <reaction evidence="1">
        <text>1-(2-carboxyphenylamino)-1-deoxy-D-ribulose 5-phosphate + H(+) = (1S,2R)-1-C-(indol-3-yl)glycerol 3-phosphate + CO2 + H2O</text>
        <dbReference type="Rhea" id="RHEA:23476"/>
        <dbReference type="ChEBI" id="CHEBI:15377"/>
        <dbReference type="ChEBI" id="CHEBI:15378"/>
        <dbReference type="ChEBI" id="CHEBI:16526"/>
        <dbReference type="ChEBI" id="CHEBI:58613"/>
        <dbReference type="ChEBI" id="CHEBI:58866"/>
        <dbReference type="EC" id="4.1.1.48"/>
    </reaction>
</comment>
<dbReference type="EMBL" id="BARV01025533">
    <property type="protein sequence ID" value="GAI45147.1"/>
    <property type="molecule type" value="Genomic_DNA"/>
</dbReference>
<gene>
    <name evidence="10" type="ORF">S06H3_41434</name>
</gene>
<evidence type="ECO:0000256" key="2">
    <source>
        <dbReference type="ARBA" id="ARBA00004696"/>
    </source>
</evidence>
<evidence type="ECO:0000313" key="10">
    <source>
        <dbReference type="EMBL" id="GAI45147.1"/>
    </source>
</evidence>
<dbReference type="GO" id="GO:0000162">
    <property type="term" value="P:L-tryptophan biosynthetic process"/>
    <property type="evidence" value="ECO:0007669"/>
    <property type="project" value="UniProtKB-UniPathway"/>
</dbReference>
<dbReference type="InterPro" id="IPR045186">
    <property type="entry name" value="Indole-3-glycerol_P_synth"/>
</dbReference>
<dbReference type="GO" id="GO:0004640">
    <property type="term" value="F:phosphoribosylanthranilate isomerase activity"/>
    <property type="evidence" value="ECO:0007669"/>
    <property type="project" value="TreeGrafter"/>
</dbReference>
<evidence type="ECO:0000256" key="6">
    <source>
        <dbReference type="ARBA" id="ARBA00022822"/>
    </source>
</evidence>
<keyword evidence="4" id="KW-0028">Amino-acid biosynthesis</keyword>
<accession>X1NMB3</accession>